<feature type="transmembrane region" description="Helical" evidence="1">
    <location>
        <begin position="28"/>
        <end position="50"/>
    </location>
</feature>
<dbReference type="AlphaFoldDB" id="A0A378L9U7"/>
<dbReference type="Proteomes" id="UP000054820">
    <property type="component" value="Unassembled WGS sequence"/>
</dbReference>
<reference evidence="2 4" key="1">
    <citation type="submission" date="2015-11" db="EMBL/GenBank/DDBJ databases">
        <title>Genomic analysis of 38 Legionella species identifies large and diverse effector repertoires.</title>
        <authorList>
            <person name="Burstein D."/>
            <person name="Amaro F."/>
            <person name="Zusman T."/>
            <person name="Lifshitz Z."/>
            <person name="Cohen O."/>
            <person name="Gilbert J.A."/>
            <person name="Pupko T."/>
            <person name="Shuman H.A."/>
            <person name="Segal G."/>
        </authorList>
    </citation>
    <scope>NUCLEOTIDE SEQUENCE [LARGE SCALE GENOMIC DNA]</scope>
    <source>
        <strain evidence="2 4">SC-18-C9</strain>
    </source>
</reference>
<evidence type="ECO:0000313" key="2">
    <source>
        <dbReference type="EMBL" id="KTD80078.1"/>
    </source>
</evidence>
<dbReference type="RefSeq" id="WP_058476204.1">
    <property type="nucleotide sequence ID" value="NZ_CAAAIO010000003.1"/>
</dbReference>
<keyword evidence="1" id="KW-1133">Transmembrane helix</keyword>
<proteinExistence type="predicted"/>
<reference evidence="3 5" key="2">
    <citation type="submission" date="2018-06" db="EMBL/GenBank/DDBJ databases">
        <authorList>
            <consortium name="Pathogen Informatics"/>
            <person name="Doyle S."/>
        </authorList>
    </citation>
    <scope>NUCLEOTIDE SEQUENCE [LARGE SCALE GENOMIC DNA]</scope>
    <source>
        <strain evidence="3 5">NCTC11991</strain>
    </source>
</reference>
<name>A0A378L9U7_9GAMM</name>
<evidence type="ECO:0000313" key="3">
    <source>
        <dbReference type="EMBL" id="STY23100.1"/>
    </source>
</evidence>
<dbReference type="OrthoDB" id="8453239at2"/>
<dbReference type="Proteomes" id="UP000255110">
    <property type="component" value="Unassembled WGS sequence"/>
</dbReference>
<feature type="transmembrane region" description="Helical" evidence="1">
    <location>
        <begin position="5"/>
        <end position="22"/>
    </location>
</feature>
<organism evidence="3 5">
    <name type="scientific">Legionella steigerwaltii</name>
    <dbReference type="NCBI Taxonomy" id="460"/>
    <lineage>
        <taxon>Bacteria</taxon>
        <taxon>Pseudomonadati</taxon>
        <taxon>Pseudomonadota</taxon>
        <taxon>Gammaproteobacteria</taxon>
        <taxon>Legionellales</taxon>
        <taxon>Legionellaceae</taxon>
        <taxon>Legionella</taxon>
    </lineage>
</organism>
<keyword evidence="1" id="KW-0812">Transmembrane</keyword>
<accession>A0A378L9U7</accession>
<evidence type="ECO:0000313" key="5">
    <source>
        <dbReference type="Proteomes" id="UP000255110"/>
    </source>
</evidence>
<protein>
    <submittedName>
        <fullName evidence="3">Uncharacterized protein</fullName>
    </submittedName>
</protein>
<dbReference type="EMBL" id="LNYZ01000004">
    <property type="protein sequence ID" value="KTD80078.1"/>
    <property type="molecule type" value="Genomic_DNA"/>
</dbReference>
<dbReference type="EMBL" id="UGOY01000001">
    <property type="protein sequence ID" value="STY23100.1"/>
    <property type="molecule type" value="Genomic_DNA"/>
</dbReference>
<evidence type="ECO:0000256" key="1">
    <source>
        <dbReference type="SAM" id="Phobius"/>
    </source>
</evidence>
<keyword evidence="1" id="KW-0472">Membrane</keyword>
<evidence type="ECO:0000313" key="4">
    <source>
        <dbReference type="Proteomes" id="UP000054820"/>
    </source>
</evidence>
<gene>
    <name evidence="2" type="ORF">Lstg_0612</name>
    <name evidence="3" type="ORF">NCTC11991_01702</name>
</gene>
<sequence>MFQWLLRVLFVISGSIASWFVAHDELKFPIVQMVITVILFTLIIGIIAFWSELKNWFKRIGKDH</sequence>
<keyword evidence="4" id="KW-1185">Reference proteome</keyword>
<dbReference type="STRING" id="460.Lstg_0612"/>